<dbReference type="FunFam" id="2.70.70.10:FF:000006">
    <property type="entry name" value="M23 family peptidase"/>
    <property type="match status" value="1"/>
</dbReference>
<dbReference type="PANTHER" id="PTHR21666:SF289">
    <property type="entry name" value="L-ALA--D-GLU ENDOPEPTIDASE"/>
    <property type="match status" value="1"/>
</dbReference>
<protein>
    <submittedName>
        <fullName evidence="3">M23 family metallopeptidase</fullName>
    </submittedName>
</protein>
<dbReference type="InterPro" id="IPR011055">
    <property type="entry name" value="Dup_hybrid_motif"/>
</dbReference>
<dbReference type="InterPro" id="IPR016047">
    <property type="entry name" value="M23ase_b-sheet_dom"/>
</dbReference>
<reference evidence="4" key="1">
    <citation type="submission" date="2019-04" db="EMBL/GenBank/DDBJ databases">
        <title>Complete genome sequence of Sphingomonas sp. W1-2-3.</title>
        <authorList>
            <person name="Im W.T."/>
        </authorList>
    </citation>
    <scope>NUCLEOTIDE SEQUENCE [LARGE SCALE GENOMIC DNA]</scope>
    <source>
        <strain evidence="4">W1-2-3</strain>
    </source>
</reference>
<keyword evidence="4" id="KW-1185">Reference proteome</keyword>
<proteinExistence type="predicted"/>
<evidence type="ECO:0000313" key="4">
    <source>
        <dbReference type="Proteomes" id="UP000298714"/>
    </source>
</evidence>
<dbReference type="PANTHER" id="PTHR21666">
    <property type="entry name" value="PEPTIDASE-RELATED"/>
    <property type="match status" value="1"/>
</dbReference>
<dbReference type="SUPFAM" id="SSF51261">
    <property type="entry name" value="Duplicated hybrid motif"/>
    <property type="match status" value="1"/>
</dbReference>
<evidence type="ECO:0000256" key="1">
    <source>
        <dbReference type="ARBA" id="ARBA00022729"/>
    </source>
</evidence>
<dbReference type="InterPro" id="IPR050570">
    <property type="entry name" value="Cell_wall_metabolism_enzyme"/>
</dbReference>
<dbReference type="Proteomes" id="UP000298714">
    <property type="component" value="Chromosome"/>
</dbReference>
<organism evidence="3 4">
    <name type="scientific">Hankyongella ginsenosidimutans</name>
    <dbReference type="NCBI Taxonomy" id="1763828"/>
    <lineage>
        <taxon>Bacteria</taxon>
        <taxon>Pseudomonadati</taxon>
        <taxon>Pseudomonadota</taxon>
        <taxon>Alphaproteobacteria</taxon>
        <taxon>Sphingomonadales</taxon>
        <taxon>Sphingomonadaceae</taxon>
        <taxon>Hankyongella</taxon>
    </lineage>
</organism>
<name>A0A4D7C713_9SPHN</name>
<dbReference type="CDD" id="cd12797">
    <property type="entry name" value="M23_peptidase"/>
    <property type="match status" value="1"/>
</dbReference>
<evidence type="ECO:0000259" key="2">
    <source>
        <dbReference type="Pfam" id="PF01551"/>
    </source>
</evidence>
<accession>A0A4D7C713</accession>
<feature type="domain" description="M23ase beta-sheet core" evidence="2">
    <location>
        <begin position="32"/>
        <end position="129"/>
    </location>
</feature>
<dbReference type="EMBL" id="CP039704">
    <property type="protein sequence ID" value="QCI79750.1"/>
    <property type="molecule type" value="Genomic_DNA"/>
</dbReference>
<dbReference type="AlphaFoldDB" id="A0A4D7C713"/>
<sequence length="179" mass="19020">MKRMLMKTPIEGGFRQTSGFGMRRHPILGYSRMHKGIDFAAPTGTPVLASGAGTVASAAFNSGYGNVIVLSHGQGFQTRYAHLRGFARGVRTGARVEQGQVIGYVGTTGLSTGPHLHYEVYLKGAAVNPADSKLPTGRWLAGRDLANFKAQLAAMRAISPNVSPAEVLAEHDIKPSSRS</sequence>
<gene>
    <name evidence="3" type="ORF">E6W36_10035</name>
</gene>
<dbReference type="Pfam" id="PF01551">
    <property type="entry name" value="Peptidase_M23"/>
    <property type="match status" value="1"/>
</dbReference>
<dbReference type="KEGG" id="hgn:E6W36_10035"/>
<dbReference type="Gene3D" id="2.70.70.10">
    <property type="entry name" value="Glucose Permease (Domain IIA)"/>
    <property type="match status" value="1"/>
</dbReference>
<dbReference type="GO" id="GO:0004222">
    <property type="term" value="F:metalloendopeptidase activity"/>
    <property type="evidence" value="ECO:0007669"/>
    <property type="project" value="TreeGrafter"/>
</dbReference>
<evidence type="ECO:0000313" key="3">
    <source>
        <dbReference type="EMBL" id="QCI79750.1"/>
    </source>
</evidence>
<keyword evidence="1" id="KW-0732">Signal</keyword>